<feature type="region of interest" description="Disordered" evidence="1">
    <location>
        <begin position="1"/>
        <end position="60"/>
    </location>
</feature>
<evidence type="ECO:0000256" key="1">
    <source>
        <dbReference type="SAM" id="MobiDB-lite"/>
    </source>
</evidence>
<accession>A0A939J650</accession>
<dbReference type="EMBL" id="JAEKJZ010000005">
    <property type="protein sequence ID" value="MBN9672915.1"/>
    <property type="molecule type" value="Genomic_DNA"/>
</dbReference>
<name>A0A939J650_9HYPH</name>
<feature type="compositionally biased region" description="Polar residues" evidence="1">
    <location>
        <begin position="1"/>
        <end position="10"/>
    </location>
</feature>
<dbReference type="RefSeq" id="WP_207142759.1">
    <property type="nucleotide sequence ID" value="NZ_JAEKJZ010000005.1"/>
</dbReference>
<evidence type="ECO:0000313" key="2">
    <source>
        <dbReference type="EMBL" id="MBN9672915.1"/>
    </source>
</evidence>
<gene>
    <name evidence="2" type="ORF">JF539_21350</name>
</gene>
<sequence length="60" mass="6475">MTQPLKQLNPNDRKAAEEEARRIRKTADKTSTGGQLGGTFFGQEPDDGMAKPKTVASGNK</sequence>
<proteinExistence type="predicted"/>
<dbReference type="AlphaFoldDB" id="A0A939J650"/>
<protein>
    <submittedName>
        <fullName evidence="2">Uncharacterized protein</fullName>
    </submittedName>
</protein>
<evidence type="ECO:0000313" key="3">
    <source>
        <dbReference type="Proteomes" id="UP000664096"/>
    </source>
</evidence>
<reference evidence="2" key="1">
    <citation type="submission" date="2020-12" db="EMBL/GenBank/DDBJ databases">
        <title>Oil enriched cultivation method for isolating marine PHA-producing bacteria.</title>
        <authorList>
            <person name="Zheng W."/>
            <person name="Yu S."/>
            <person name="Huang Y."/>
        </authorList>
    </citation>
    <scope>NUCLEOTIDE SEQUENCE</scope>
    <source>
        <strain evidence="2">SY-2-12</strain>
    </source>
</reference>
<comment type="caution">
    <text evidence="2">The sequence shown here is derived from an EMBL/GenBank/DDBJ whole genome shotgun (WGS) entry which is preliminary data.</text>
</comment>
<feature type="compositionally biased region" description="Basic and acidic residues" evidence="1">
    <location>
        <begin position="11"/>
        <end position="28"/>
    </location>
</feature>
<dbReference type="Proteomes" id="UP000664096">
    <property type="component" value="Unassembled WGS sequence"/>
</dbReference>
<organism evidence="2 3">
    <name type="scientific">Roseibium aggregatum</name>
    <dbReference type="NCBI Taxonomy" id="187304"/>
    <lineage>
        <taxon>Bacteria</taxon>
        <taxon>Pseudomonadati</taxon>
        <taxon>Pseudomonadota</taxon>
        <taxon>Alphaproteobacteria</taxon>
        <taxon>Hyphomicrobiales</taxon>
        <taxon>Stappiaceae</taxon>
        <taxon>Roseibium</taxon>
    </lineage>
</organism>